<dbReference type="Proteomes" id="UP000598775">
    <property type="component" value="Unassembled WGS sequence"/>
</dbReference>
<accession>A0A917EYT8</accession>
<organism evidence="1 2">
    <name type="scientific">Subtercola lobariae</name>
    <dbReference type="NCBI Taxonomy" id="1588641"/>
    <lineage>
        <taxon>Bacteria</taxon>
        <taxon>Bacillati</taxon>
        <taxon>Actinomycetota</taxon>
        <taxon>Actinomycetes</taxon>
        <taxon>Micrococcales</taxon>
        <taxon>Microbacteriaceae</taxon>
        <taxon>Subtercola</taxon>
    </lineage>
</organism>
<keyword evidence="2" id="KW-1185">Reference proteome</keyword>
<gene>
    <name evidence="1" type="ORF">GCM10011399_17090</name>
</gene>
<proteinExistence type="predicted"/>
<sequence length="63" mass="7159">MRGFTPAEQNRPPSLIEMDRLGRDAAVRNCASMKLREQLSDGCKHRHRFAEPKPGMPSIEQLP</sequence>
<evidence type="ECO:0000313" key="1">
    <source>
        <dbReference type="EMBL" id="GGF24104.1"/>
    </source>
</evidence>
<dbReference type="AlphaFoldDB" id="A0A917EYT8"/>
<evidence type="ECO:0000313" key="2">
    <source>
        <dbReference type="Proteomes" id="UP000598775"/>
    </source>
</evidence>
<comment type="caution">
    <text evidence="1">The sequence shown here is derived from an EMBL/GenBank/DDBJ whole genome shotgun (WGS) entry which is preliminary data.</text>
</comment>
<name>A0A917EYT8_9MICO</name>
<dbReference type="EMBL" id="BMGP01000003">
    <property type="protein sequence ID" value="GGF24104.1"/>
    <property type="molecule type" value="Genomic_DNA"/>
</dbReference>
<reference evidence="1 2" key="1">
    <citation type="journal article" date="2014" name="Int. J. Syst. Evol. Microbiol.">
        <title>Complete genome sequence of Corynebacterium casei LMG S-19264T (=DSM 44701T), isolated from a smear-ripened cheese.</title>
        <authorList>
            <consortium name="US DOE Joint Genome Institute (JGI-PGF)"/>
            <person name="Walter F."/>
            <person name="Albersmeier A."/>
            <person name="Kalinowski J."/>
            <person name="Ruckert C."/>
        </authorList>
    </citation>
    <scope>NUCLEOTIDE SEQUENCE [LARGE SCALE GENOMIC DNA]</scope>
    <source>
        <strain evidence="1 2">CGMCC 1.12976</strain>
    </source>
</reference>
<protein>
    <submittedName>
        <fullName evidence="1">Uncharacterized protein</fullName>
    </submittedName>
</protein>